<dbReference type="EMBL" id="JWSY01000028">
    <property type="protein sequence ID" value="KIC55888.1"/>
    <property type="molecule type" value="Genomic_DNA"/>
</dbReference>
<accession>A0A0B4DNS6</accession>
<dbReference type="InterPro" id="IPR009744">
    <property type="entry name" value="VirC1"/>
</dbReference>
<dbReference type="PANTHER" id="PTHR13696:SF96">
    <property type="entry name" value="COBQ_COBB_MIND_PARA NUCLEOTIDE BINDING DOMAIN-CONTAINING PROTEIN"/>
    <property type="match status" value="1"/>
</dbReference>
<dbReference type="Gene3D" id="3.40.50.300">
    <property type="entry name" value="P-loop containing nucleotide triphosphate hydrolases"/>
    <property type="match status" value="1"/>
</dbReference>
<organism evidence="1 2">
    <name type="scientific">Brevundimonas nasdae</name>
    <dbReference type="NCBI Taxonomy" id="172043"/>
    <lineage>
        <taxon>Bacteria</taxon>
        <taxon>Pseudomonadati</taxon>
        <taxon>Pseudomonadota</taxon>
        <taxon>Alphaproteobacteria</taxon>
        <taxon>Caulobacterales</taxon>
        <taxon>Caulobacteraceae</taxon>
        <taxon>Brevundimonas</taxon>
    </lineage>
</organism>
<dbReference type="Proteomes" id="UP000031166">
    <property type="component" value="Unassembled WGS sequence"/>
</dbReference>
<dbReference type="PANTHER" id="PTHR13696">
    <property type="entry name" value="P-LOOP CONTAINING NUCLEOSIDE TRIPHOSPHATE HYDROLASE"/>
    <property type="match status" value="1"/>
</dbReference>
<comment type="caution">
    <text evidence="1">The sequence shown here is derived from an EMBL/GenBank/DDBJ whole genome shotgun (WGS) entry which is preliminary data.</text>
</comment>
<evidence type="ECO:0008006" key="3">
    <source>
        <dbReference type="Google" id="ProtNLM"/>
    </source>
</evidence>
<dbReference type="InterPro" id="IPR050678">
    <property type="entry name" value="DNA_Partitioning_ATPase"/>
</dbReference>
<gene>
    <name evidence="1" type="ORF">RM53_14320</name>
</gene>
<dbReference type="STRING" id="172043.RM53_14320"/>
<dbReference type="AlphaFoldDB" id="A0A0B4DNS6"/>
<dbReference type="SUPFAM" id="SSF52540">
    <property type="entry name" value="P-loop containing nucleoside triphosphate hydrolases"/>
    <property type="match status" value="1"/>
</dbReference>
<reference evidence="1 2" key="1">
    <citation type="submission" date="2014-12" db="EMBL/GenBank/DDBJ databases">
        <title>Genome sequencing of Brevundimonas nasdae TPW30.</title>
        <authorList>
            <person name="Tan P.W."/>
            <person name="Chan K.-G."/>
        </authorList>
    </citation>
    <scope>NUCLEOTIDE SEQUENCE [LARGE SCALE GENOMIC DNA]</scope>
    <source>
        <strain evidence="1 2">TPW30</strain>
    </source>
</reference>
<evidence type="ECO:0000313" key="2">
    <source>
        <dbReference type="Proteomes" id="UP000031166"/>
    </source>
</evidence>
<dbReference type="CDD" id="cd02042">
    <property type="entry name" value="ParAB_family"/>
    <property type="match status" value="1"/>
</dbReference>
<dbReference type="Pfam" id="PF07015">
    <property type="entry name" value="VirC1"/>
    <property type="match status" value="1"/>
</dbReference>
<dbReference type="InterPro" id="IPR027417">
    <property type="entry name" value="P-loop_NTPase"/>
</dbReference>
<sequence>MATVVFASSKGGVGKSTSALLLATTLAQQAPVTLIDADPNNPLASWAMLPGKPEQLTVVSRHNGERITRSTIMNVIQDASQRDPFVIVDLEGTASSLSGYAIALADLVIAPLAASQVEAVEAERILEFVREQELVARRQIPFRILFTRTPSAIRTRGMNDIQNALAQAEISTFETHLHDREAFRAIFAYGGSLDDPDFGSLVSNVEKARTNVRAYAQEVVNVLKEVVQ</sequence>
<evidence type="ECO:0000313" key="1">
    <source>
        <dbReference type="EMBL" id="KIC55888.1"/>
    </source>
</evidence>
<protein>
    <recommendedName>
        <fullName evidence="3">ParA family protein</fullName>
    </recommendedName>
</protein>
<dbReference type="RefSeq" id="WP_039247795.1">
    <property type="nucleotide sequence ID" value="NZ_JWSY01000028.1"/>
</dbReference>
<name>A0A0B4DNS6_9CAUL</name>
<proteinExistence type="predicted"/>
<dbReference type="PIRSF" id="PIRSF009320">
    <property type="entry name" value="Nuc_binding_HP_1000"/>
    <property type="match status" value="1"/>
</dbReference>